<protein>
    <submittedName>
        <fullName evidence="1">Uncharacterized protein</fullName>
    </submittedName>
</protein>
<comment type="caution">
    <text evidence="1">The sequence shown here is derived from an EMBL/GenBank/DDBJ whole genome shotgun (WGS) entry which is preliminary data.</text>
</comment>
<proteinExistence type="predicted"/>
<dbReference type="RefSeq" id="WP_187521224.1">
    <property type="nucleotide sequence ID" value="NZ_JACONW010000032.1"/>
</dbReference>
<dbReference type="Proteomes" id="UP000651852">
    <property type="component" value="Unassembled WGS sequence"/>
</dbReference>
<gene>
    <name evidence="1" type="ORF">H8S59_09330</name>
</gene>
<organism evidence="1 2">
    <name type="scientific">Pseudomonas folii</name>
    <dbReference type="NCBI Taxonomy" id="2762593"/>
    <lineage>
        <taxon>Bacteria</taxon>
        <taxon>Pseudomonadati</taxon>
        <taxon>Pseudomonadota</taxon>
        <taxon>Gammaproteobacteria</taxon>
        <taxon>Pseudomonadales</taxon>
        <taxon>Pseudomonadaceae</taxon>
        <taxon>Pseudomonas</taxon>
    </lineage>
</organism>
<accession>A0ABR7AZ05</accession>
<reference evidence="1 2" key="1">
    <citation type="submission" date="2020-08" db="EMBL/GenBank/DDBJ databases">
        <title>Putative novel bacterial strains isolated from necrotic wheat leaf tissues caused by Xanthomonas translucens.</title>
        <authorList>
            <person name="Tambong J.T."/>
        </authorList>
    </citation>
    <scope>NUCLEOTIDE SEQUENCE [LARGE SCALE GENOMIC DNA]</scope>
    <source>
        <strain evidence="1 2">DOAB 1069</strain>
    </source>
</reference>
<evidence type="ECO:0000313" key="1">
    <source>
        <dbReference type="EMBL" id="MBC3949970.1"/>
    </source>
</evidence>
<dbReference type="EMBL" id="JACONW010000032">
    <property type="protein sequence ID" value="MBC3949970.1"/>
    <property type="molecule type" value="Genomic_DNA"/>
</dbReference>
<keyword evidence="2" id="KW-1185">Reference proteome</keyword>
<sequence length="219" mass="25004">MNINSAMRLNHLQPSASIINEQERSAKRTKNTGHRDVVDHQKYNAEPLQTENSLQHVSTECKDDVLELACLTIDAALRQIDICRQYGEFYERLKDLRPDIASAGFGFTLDENSKIKILDSGKLGEADKSWLTEEINTFKDIKHHVYKHSKLLIQLVEKDTQRFGGRFNLNSENFQNTVDYGDILNKKWGGIGASLDSFFTRQILENAEKRASPLLDTYA</sequence>
<name>A0ABR7AZ05_9PSED</name>
<evidence type="ECO:0000313" key="2">
    <source>
        <dbReference type="Proteomes" id="UP000651852"/>
    </source>
</evidence>